<dbReference type="Gene3D" id="3.90.1150.10">
    <property type="entry name" value="Aspartate Aminotransferase, domain 1"/>
    <property type="match status" value="1"/>
</dbReference>
<keyword evidence="3" id="KW-0808">Transferase</keyword>
<comment type="caution">
    <text evidence="8">The sequence shown here is derived from an EMBL/GenBank/DDBJ whole genome shotgun (WGS) entry which is preliminary data.</text>
</comment>
<dbReference type="PANTHER" id="PTHR43797">
    <property type="entry name" value="HOMOCYSTEINE/CYSTEINE SYNTHASE"/>
    <property type="match status" value="1"/>
</dbReference>
<dbReference type="SUPFAM" id="SSF53383">
    <property type="entry name" value="PLP-dependent transferases"/>
    <property type="match status" value="1"/>
</dbReference>
<dbReference type="InterPro" id="IPR015421">
    <property type="entry name" value="PyrdxlP-dep_Trfase_major"/>
</dbReference>
<dbReference type="InterPro" id="IPR015424">
    <property type="entry name" value="PyrdxlP-dep_Trfase"/>
</dbReference>
<dbReference type="CDD" id="cd00614">
    <property type="entry name" value="CGS_like"/>
    <property type="match status" value="1"/>
</dbReference>
<feature type="modified residue" description="N6-(pyridoxal phosphate)lysine" evidence="5">
    <location>
        <position position="207"/>
    </location>
</feature>
<dbReference type="PANTHER" id="PTHR43797:SF2">
    <property type="entry name" value="HOMOCYSTEINE_CYSTEINE SYNTHASE"/>
    <property type="match status" value="1"/>
</dbReference>
<evidence type="ECO:0000256" key="4">
    <source>
        <dbReference type="ARBA" id="ARBA00022898"/>
    </source>
</evidence>
<evidence type="ECO:0000256" key="5">
    <source>
        <dbReference type="PIRSR" id="PIRSR001434-2"/>
    </source>
</evidence>
<proteinExistence type="inferred from homology"/>
<comment type="similarity">
    <text evidence="2 6">Belongs to the trans-sulfuration enzymes family.</text>
</comment>
<dbReference type="GO" id="GO:0071269">
    <property type="term" value="P:L-homocysteine biosynthetic process"/>
    <property type="evidence" value="ECO:0007669"/>
    <property type="project" value="TreeGrafter"/>
</dbReference>
<evidence type="ECO:0000256" key="7">
    <source>
        <dbReference type="SAM" id="MobiDB-lite"/>
    </source>
</evidence>
<accession>A0A849AG95</accession>
<dbReference type="Pfam" id="PF01053">
    <property type="entry name" value="Cys_Met_Meta_PP"/>
    <property type="match status" value="1"/>
</dbReference>
<dbReference type="InterPro" id="IPR054542">
    <property type="entry name" value="Cys_met_metab_PP"/>
</dbReference>
<evidence type="ECO:0000256" key="6">
    <source>
        <dbReference type="RuleBase" id="RU362118"/>
    </source>
</evidence>
<dbReference type="RefSeq" id="WP_171199545.1">
    <property type="nucleotide sequence ID" value="NZ_JABEND010000004.1"/>
</dbReference>
<keyword evidence="4 5" id="KW-0663">Pyridoxal phosphate</keyword>
<evidence type="ECO:0000256" key="3">
    <source>
        <dbReference type="ARBA" id="ARBA00022679"/>
    </source>
</evidence>
<dbReference type="Gene3D" id="3.40.640.10">
    <property type="entry name" value="Type I PLP-dependent aspartate aminotransferase-like (Major domain)"/>
    <property type="match status" value="1"/>
</dbReference>
<dbReference type="PROSITE" id="PS00868">
    <property type="entry name" value="CYS_MET_METAB_PP"/>
    <property type="match status" value="1"/>
</dbReference>
<dbReference type="InterPro" id="IPR000277">
    <property type="entry name" value="Cys/Met-Metab_PyrdxlP-dep_enz"/>
</dbReference>
<dbReference type="GO" id="GO:0005737">
    <property type="term" value="C:cytoplasm"/>
    <property type="evidence" value="ECO:0007669"/>
    <property type="project" value="TreeGrafter"/>
</dbReference>
<sequence>MSWSFETRQIHAGQTPDSATGARALPIYQTTSFVFENTEQAANRFGLAEFGPIYTRLNNPTTEVVENRIADLEGGVGALLVASGQSAETLALLNIAEAGDHIVASPSLYGGTYNLFHYTFPKLGVTVDFVENPDDPESWRAAIKPNTKAFFAETIANPKQDILDIETVASIAHEAGVPLVVDNTIATPYLIRPLEHGADIVVHSATKYLGGHGTAIGGVIVDGGSFDFAADPEKFPNYNQPDPSYHGLTYAKDLGVGSPLGANLAYILKARVQLLRDLGPAISPFNAFLIAQGLETLSLRIERHVDNAKQVAEWLDNREDVLSVRYAGLPDSPWHALAQKYAPRGPGAVLAFEVAGGAEAGRRFVDSLQLHSLVANIGDVRSLAIHPASTTHSQLTESEQASTGVTPGLVRLSVGIEHIDDILADLEQGFIAAKAADGADAGAKNAAEATTAGSTTAESTPAASAG</sequence>
<keyword evidence="9" id="KW-1185">Reference proteome</keyword>
<dbReference type="AlphaFoldDB" id="A0A849AG95"/>
<comment type="cofactor">
    <cofactor evidence="1 6">
        <name>pyridoxal 5'-phosphate</name>
        <dbReference type="ChEBI" id="CHEBI:597326"/>
    </cofactor>
</comment>
<evidence type="ECO:0000313" key="9">
    <source>
        <dbReference type="Proteomes" id="UP000562984"/>
    </source>
</evidence>
<protein>
    <submittedName>
        <fullName evidence="8">Bifunctional o-acetylhomoserine/o-acetylserine sulfhydrylase</fullName>
    </submittedName>
</protein>
<gene>
    <name evidence="8" type="ORF">HKD39_09045</name>
</gene>
<dbReference type="EMBL" id="JABEND010000004">
    <property type="protein sequence ID" value="NNG35852.1"/>
    <property type="molecule type" value="Genomic_DNA"/>
</dbReference>
<dbReference type="GO" id="GO:0030170">
    <property type="term" value="F:pyridoxal phosphate binding"/>
    <property type="evidence" value="ECO:0007669"/>
    <property type="project" value="InterPro"/>
</dbReference>
<dbReference type="NCBIfam" id="TIGR01326">
    <property type="entry name" value="OAH_OAS_sulfhy"/>
    <property type="match status" value="1"/>
</dbReference>
<evidence type="ECO:0000256" key="2">
    <source>
        <dbReference type="ARBA" id="ARBA00009077"/>
    </source>
</evidence>
<reference evidence="8 9" key="1">
    <citation type="submission" date="2020-05" db="EMBL/GenBank/DDBJ databases">
        <title>Nakamurella sp. DB0629 isolated from air conditioner.</title>
        <authorList>
            <person name="Kim D.H."/>
            <person name="Kim D.-U."/>
        </authorList>
    </citation>
    <scope>NUCLEOTIDE SEQUENCE [LARGE SCALE GENOMIC DNA]</scope>
    <source>
        <strain evidence="8 9">DB0629</strain>
    </source>
</reference>
<dbReference type="GO" id="GO:0004124">
    <property type="term" value="F:cysteine synthase activity"/>
    <property type="evidence" value="ECO:0007669"/>
    <property type="project" value="TreeGrafter"/>
</dbReference>
<evidence type="ECO:0000313" key="8">
    <source>
        <dbReference type="EMBL" id="NNG35852.1"/>
    </source>
</evidence>
<dbReference type="GO" id="GO:0006535">
    <property type="term" value="P:cysteine biosynthetic process from serine"/>
    <property type="evidence" value="ECO:0007669"/>
    <property type="project" value="TreeGrafter"/>
</dbReference>
<dbReference type="GO" id="GO:0003961">
    <property type="term" value="F:O-acetylhomoserine aminocarboxypropyltransferase activity"/>
    <property type="evidence" value="ECO:0007669"/>
    <property type="project" value="TreeGrafter"/>
</dbReference>
<organism evidence="8 9">
    <name type="scientific">Nakamurella aerolata</name>
    <dbReference type="NCBI Taxonomy" id="1656892"/>
    <lineage>
        <taxon>Bacteria</taxon>
        <taxon>Bacillati</taxon>
        <taxon>Actinomycetota</taxon>
        <taxon>Actinomycetes</taxon>
        <taxon>Nakamurellales</taxon>
        <taxon>Nakamurellaceae</taxon>
        <taxon>Nakamurella</taxon>
    </lineage>
</organism>
<dbReference type="Proteomes" id="UP000562984">
    <property type="component" value="Unassembled WGS sequence"/>
</dbReference>
<dbReference type="PIRSF" id="PIRSF001434">
    <property type="entry name" value="CGS"/>
    <property type="match status" value="1"/>
</dbReference>
<evidence type="ECO:0000256" key="1">
    <source>
        <dbReference type="ARBA" id="ARBA00001933"/>
    </source>
</evidence>
<dbReference type="FunFam" id="3.40.640.10:FF:000035">
    <property type="entry name" value="O-succinylhomoserine sulfhydrylase"/>
    <property type="match status" value="1"/>
</dbReference>
<name>A0A849AG95_9ACTN</name>
<dbReference type="InterPro" id="IPR006235">
    <property type="entry name" value="OAc-hSer/O-AcSer_sulfhydrylase"/>
</dbReference>
<feature type="region of interest" description="Disordered" evidence="7">
    <location>
        <begin position="442"/>
        <end position="466"/>
    </location>
</feature>
<dbReference type="GO" id="GO:0019346">
    <property type="term" value="P:transsulfuration"/>
    <property type="evidence" value="ECO:0007669"/>
    <property type="project" value="InterPro"/>
</dbReference>
<dbReference type="InterPro" id="IPR015422">
    <property type="entry name" value="PyrdxlP-dep_Trfase_small"/>
</dbReference>
<dbReference type="NCBIfam" id="NF005872">
    <property type="entry name" value="PRK07812.1"/>
    <property type="match status" value="1"/>
</dbReference>